<organism evidence="2 3">
    <name type="scientific">Streptomyces cinnamoneus</name>
    <name type="common">Streptoverticillium cinnamoneum</name>
    <dbReference type="NCBI Taxonomy" id="53446"/>
    <lineage>
        <taxon>Bacteria</taxon>
        <taxon>Bacillati</taxon>
        <taxon>Actinomycetota</taxon>
        <taxon>Actinomycetes</taxon>
        <taxon>Kitasatosporales</taxon>
        <taxon>Streptomycetaceae</taxon>
        <taxon>Streptomyces</taxon>
        <taxon>Streptomyces cinnamoneus group</taxon>
    </lineage>
</organism>
<feature type="transmembrane region" description="Helical" evidence="1">
    <location>
        <begin position="21"/>
        <end position="40"/>
    </location>
</feature>
<keyword evidence="1" id="KW-0472">Membrane</keyword>
<dbReference type="EMBL" id="BMVB01000011">
    <property type="protein sequence ID" value="GHC56883.1"/>
    <property type="molecule type" value="Genomic_DNA"/>
</dbReference>
<proteinExistence type="predicted"/>
<dbReference type="AlphaFoldDB" id="A0A918TNU1"/>
<keyword evidence="1" id="KW-0812">Transmembrane</keyword>
<sequence>MSAGKQLQTPARTPAGPQTRLPWWAWALPAAAFVALFSLLSSPAQADGSTQAGSGPMARVVQFVQHSAGRLAP</sequence>
<accession>A0A918TNU1</accession>
<protein>
    <submittedName>
        <fullName evidence="2">Uncharacterized protein</fullName>
    </submittedName>
</protein>
<reference evidence="2" key="2">
    <citation type="submission" date="2020-09" db="EMBL/GenBank/DDBJ databases">
        <authorList>
            <person name="Sun Q."/>
            <person name="Ohkuma M."/>
        </authorList>
    </citation>
    <scope>NUCLEOTIDE SEQUENCE</scope>
    <source>
        <strain evidence="2">JCM 4633</strain>
    </source>
</reference>
<evidence type="ECO:0000313" key="3">
    <source>
        <dbReference type="Proteomes" id="UP000646244"/>
    </source>
</evidence>
<gene>
    <name evidence="2" type="ORF">GCM10010507_36960</name>
</gene>
<comment type="caution">
    <text evidence="2">The sequence shown here is derived from an EMBL/GenBank/DDBJ whole genome shotgun (WGS) entry which is preliminary data.</text>
</comment>
<keyword evidence="1" id="KW-1133">Transmembrane helix</keyword>
<evidence type="ECO:0000256" key="1">
    <source>
        <dbReference type="SAM" id="Phobius"/>
    </source>
</evidence>
<reference evidence="2" key="1">
    <citation type="journal article" date="2014" name="Int. J. Syst. Evol. Microbiol.">
        <title>Complete genome sequence of Corynebacterium casei LMG S-19264T (=DSM 44701T), isolated from a smear-ripened cheese.</title>
        <authorList>
            <consortium name="US DOE Joint Genome Institute (JGI-PGF)"/>
            <person name="Walter F."/>
            <person name="Albersmeier A."/>
            <person name="Kalinowski J."/>
            <person name="Ruckert C."/>
        </authorList>
    </citation>
    <scope>NUCLEOTIDE SEQUENCE</scope>
    <source>
        <strain evidence="2">JCM 4633</strain>
    </source>
</reference>
<dbReference type="RefSeq" id="WP_190110925.1">
    <property type="nucleotide sequence ID" value="NZ_BMVB01000011.1"/>
</dbReference>
<name>A0A918TNU1_STRCJ</name>
<evidence type="ECO:0000313" key="2">
    <source>
        <dbReference type="EMBL" id="GHC56883.1"/>
    </source>
</evidence>
<dbReference type="Proteomes" id="UP000646244">
    <property type="component" value="Unassembled WGS sequence"/>
</dbReference>